<dbReference type="PANTHER" id="PTHR33371:SF4">
    <property type="entry name" value="INTERMEMBRANE PHOSPHOLIPID TRANSPORT SYSTEM BINDING PROTEIN MLAD"/>
    <property type="match status" value="1"/>
</dbReference>
<dbReference type="NCBIfam" id="TIGR00996">
    <property type="entry name" value="Mtu_fam_mce"/>
    <property type="match status" value="1"/>
</dbReference>
<evidence type="ECO:0000259" key="2">
    <source>
        <dbReference type="Pfam" id="PF02470"/>
    </source>
</evidence>
<evidence type="ECO:0000259" key="3">
    <source>
        <dbReference type="Pfam" id="PF11887"/>
    </source>
</evidence>
<comment type="caution">
    <text evidence="4">The sequence shown here is derived from an EMBL/GenBank/DDBJ whole genome shotgun (WGS) entry which is preliminary data.</text>
</comment>
<dbReference type="Pfam" id="PF02470">
    <property type="entry name" value="MlaD"/>
    <property type="match status" value="1"/>
</dbReference>
<dbReference type="Proteomes" id="UP001501414">
    <property type="component" value="Unassembled WGS sequence"/>
</dbReference>
<accession>A0ABN1Y7B9</accession>
<keyword evidence="5" id="KW-1185">Reference proteome</keyword>
<feature type="compositionally biased region" description="Gly residues" evidence="1">
    <location>
        <begin position="455"/>
        <end position="465"/>
    </location>
</feature>
<evidence type="ECO:0000313" key="5">
    <source>
        <dbReference type="Proteomes" id="UP001501414"/>
    </source>
</evidence>
<dbReference type="InterPro" id="IPR003399">
    <property type="entry name" value="Mce/MlaD"/>
</dbReference>
<proteinExistence type="predicted"/>
<gene>
    <name evidence="4" type="ORF">GCM10009613_56200</name>
</gene>
<feature type="compositionally biased region" description="Pro residues" evidence="1">
    <location>
        <begin position="409"/>
        <end position="420"/>
    </location>
</feature>
<name>A0ABN1Y7B9_9PSEU</name>
<feature type="compositionally biased region" description="Low complexity" evidence="1">
    <location>
        <begin position="421"/>
        <end position="443"/>
    </location>
</feature>
<sequence>MASWANDRRAIQLGALVAVVAVLAATGVWMITSGGGRPVTAYFTNAAALFEDNDVRVLGVPVGKIDRITPEGDRVRVDMTITDDDVRLPADVRAAVISPSLVTGRYVQLTPVWTGGPEWDGSPIPLERTAFPLGVDDLTRTATELSRALGPQGANADGSLNDVLDVAAENLDGNGRALNDTIRNLGGLSATLSGSSEDLFGTITELQKFVATLRENDPGVRELNERLADVTGFLASQRGELGGALHELSFALGEVSDFVEDNRGTLRSNVDKLANVTQEVVDHQRALAEIADSAPAALGNLANIYNGSSETLDTRANINELAYPAPVIVCELLRRTGATIPGDLLEPVTGLCGDLAPILDGIVPLPSPQDIITQLQQGGPAANPAVPQLMPGSPLSLTDPGSQLRDPGTAPPPAPGPAPAEAPSGTAPASPTPAPSSSRQATPTPVPEPQERSGGLFGGLFGGGS</sequence>
<reference evidence="4 5" key="1">
    <citation type="journal article" date="2019" name="Int. J. Syst. Evol. Microbiol.">
        <title>The Global Catalogue of Microorganisms (GCM) 10K type strain sequencing project: providing services to taxonomists for standard genome sequencing and annotation.</title>
        <authorList>
            <consortium name="The Broad Institute Genomics Platform"/>
            <consortium name="The Broad Institute Genome Sequencing Center for Infectious Disease"/>
            <person name="Wu L."/>
            <person name="Ma J."/>
        </authorList>
    </citation>
    <scope>NUCLEOTIDE SEQUENCE [LARGE SCALE GENOMIC DNA]</scope>
    <source>
        <strain evidence="4 5">JCM 11896</strain>
    </source>
</reference>
<organism evidence="4 5">
    <name type="scientific">Pseudonocardia kongjuensis</name>
    <dbReference type="NCBI Taxonomy" id="102227"/>
    <lineage>
        <taxon>Bacteria</taxon>
        <taxon>Bacillati</taxon>
        <taxon>Actinomycetota</taxon>
        <taxon>Actinomycetes</taxon>
        <taxon>Pseudonocardiales</taxon>
        <taxon>Pseudonocardiaceae</taxon>
        <taxon>Pseudonocardia</taxon>
    </lineage>
</organism>
<feature type="region of interest" description="Disordered" evidence="1">
    <location>
        <begin position="375"/>
        <end position="465"/>
    </location>
</feature>
<dbReference type="InterPro" id="IPR005693">
    <property type="entry name" value="Mce"/>
</dbReference>
<dbReference type="Pfam" id="PF11887">
    <property type="entry name" value="Mce4_CUP1"/>
    <property type="match status" value="1"/>
</dbReference>
<evidence type="ECO:0000256" key="1">
    <source>
        <dbReference type="SAM" id="MobiDB-lite"/>
    </source>
</evidence>
<dbReference type="InterPro" id="IPR052336">
    <property type="entry name" value="MlaD_Phospholipid_Transporter"/>
</dbReference>
<feature type="domain" description="Mce/MlaD" evidence="2">
    <location>
        <begin position="36"/>
        <end position="111"/>
    </location>
</feature>
<feature type="domain" description="Mammalian cell entry C-terminal" evidence="3">
    <location>
        <begin position="120"/>
        <end position="304"/>
    </location>
</feature>
<evidence type="ECO:0000313" key="4">
    <source>
        <dbReference type="EMBL" id="GAA1399899.1"/>
    </source>
</evidence>
<protein>
    <submittedName>
        <fullName evidence="4">MCE family protein</fullName>
    </submittedName>
</protein>
<dbReference type="InterPro" id="IPR024516">
    <property type="entry name" value="Mce_C"/>
</dbReference>
<dbReference type="EMBL" id="BAAAJK010000048">
    <property type="protein sequence ID" value="GAA1399899.1"/>
    <property type="molecule type" value="Genomic_DNA"/>
</dbReference>
<dbReference type="PANTHER" id="PTHR33371">
    <property type="entry name" value="INTERMEMBRANE PHOSPHOLIPID TRANSPORT SYSTEM BINDING PROTEIN MLAD-RELATED"/>
    <property type="match status" value="1"/>
</dbReference>
<dbReference type="RefSeq" id="WP_344028049.1">
    <property type="nucleotide sequence ID" value="NZ_BAAAJK010000048.1"/>
</dbReference>